<reference evidence="2 3" key="1">
    <citation type="journal article" date="2019" name="Nat. Microbiol.">
        <title>Mediterranean grassland soil C-N compound turnover is dependent on rainfall and depth, and is mediated by genomically divergent microorganisms.</title>
        <authorList>
            <person name="Diamond S."/>
            <person name="Andeer P.F."/>
            <person name="Li Z."/>
            <person name="Crits-Christoph A."/>
            <person name="Burstein D."/>
            <person name="Anantharaman K."/>
            <person name="Lane K.R."/>
            <person name="Thomas B.C."/>
            <person name="Pan C."/>
            <person name="Northen T.R."/>
            <person name="Banfield J.F."/>
        </authorList>
    </citation>
    <scope>NUCLEOTIDE SEQUENCE [LARGE SCALE GENOMIC DNA]</scope>
    <source>
        <strain evidence="2">NP_3</strain>
    </source>
</reference>
<dbReference type="Gene3D" id="3.10.180.10">
    <property type="entry name" value="2,3-Dihydroxybiphenyl 1,2-Dioxygenase, domain 1"/>
    <property type="match status" value="2"/>
</dbReference>
<dbReference type="InterPro" id="IPR037523">
    <property type="entry name" value="VOC_core"/>
</dbReference>
<protein>
    <submittedName>
        <fullName evidence="2">VOC family protein</fullName>
    </submittedName>
</protein>
<proteinExistence type="predicted"/>
<name>A0A537K0I6_9BACT</name>
<sequence>MRGPEARPAFRLPAASGLRRLALRVRDLDAAVSFYADRLGMPVTGRDGGRVVLAPAGGAFVLDLEHAPLAPVRPHPSIGLYHFAFLLPDRASLAAVIRRLLEARWPVDGASDHGVSEALYVRDPEGNGIELYRDRPRETWSIGPAGVEMMTAPLDVAGLLAEAKEPGPLSAEARFGHIHLHVGDLAEGERFYAGVLGLDVTQRSYPGALFLSVGGYHHHVGLNTWAQGRRPPDGATGLIGYDWAIPAGALGPLRTHLRDRGTPFEDTGTGIAVTDPAGIGVDLREA</sequence>
<gene>
    <name evidence="2" type="ORF">E6H00_10265</name>
</gene>
<evidence type="ECO:0000259" key="1">
    <source>
        <dbReference type="PROSITE" id="PS51819"/>
    </source>
</evidence>
<evidence type="ECO:0000313" key="2">
    <source>
        <dbReference type="EMBL" id="TMI89291.1"/>
    </source>
</evidence>
<comment type="caution">
    <text evidence="2">The sequence shown here is derived from an EMBL/GenBank/DDBJ whole genome shotgun (WGS) entry which is preliminary data.</text>
</comment>
<evidence type="ECO:0000313" key="3">
    <source>
        <dbReference type="Proteomes" id="UP000318509"/>
    </source>
</evidence>
<dbReference type="PANTHER" id="PTHR43279:SF1">
    <property type="entry name" value="CATECHOL-2,3-DIOXYGENASE"/>
    <property type="match status" value="1"/>
</dbReference>
<dbReference type="EMBL" id="VBAK01000127">
    <property type="protein sequence ID" value="TMI89291.1"/>
    <property type="molecule type" value="Genomic_DNA"/>
</dbReference>
<dbReference type="SUPFAM" id="SSF54593">
    <property type="entry name" value="Glyoxalase/Bleomycin resistance protein/Dihydroxybiphenyl dioxygenase"/>
    <property type="match status" value="2"/>
</dbReference>
<dbReference type="Pfam" id="PF00903">
    <property type="entry name" value="Glyoxalase"/>
    <property type="match status" value="2"/>
</dbReference>
<dbReference type="PANTHER" id="PTHR43279">
    <property type="entry name" value="CATECHOL-2,3-DIOXYGENASE"/>
    <property type="match status" value="1"/>
</dbReference>
<feature type="domain" description="VOC" evidence="1">
    <location>
        <begin position="17"/>
        <end position="134"/>
    </location>
</feature>
<dbReference type="Proteomes" id="UP000318509">
    <property type="component" value="Unassembled WGS sequence"/>
</dbReference>
<accession>A0A537K0I6</accession>
<feature type="domain" description="VOC" evidence="1">
    <location>
        <begin position="174"/>
        <end position="286"/>
    </location>
</feature>
<organism evidence="2 3">
    <name type="scientific">Candidatus Segetimicrobium genomatis</name>
    <dbReference type="NCBI Taxonomy" id="2569760"/>
    <lineage>
        <taxon>Bacteria</taxon>
        <taxon>Bacillati</taxon>
        <taxon>Candidatus Sysuimicrobiota</taxon>
        <taxon>Candidatus Sysuimicrobiia</taxon>
        <taxon>Candidatus Sysuimicrobiales</taxon>
        <taxon>Candidatus Segetimicrobiaceae</taxon>
        <taxon>Candidatus Segetimicrobium</taxon>
    </lineage>
</organism>
<dbReference type="InterPro" id="IPR004360">
    <property type="entry name" value="Glyas_Fos-R_dOase_dom"/>
</dbReference>
<dbReference type="AlphaFoldDB" id="A0A537K0I6"/>
<dbReference type="PROSITE" id="PS51819">
    <property type="entry name" value="VOC"/>
    <property type="match status" value="2"/>
</dbReference>
<dbReference type="InterPro" id="IPR029068">
    <property type="entry name" value="Glyas_Bleomycin-R_OHBP_Dase"/>
</dbReference>